<proteinExistence type="predicted"/>
<dbReference type="PANTHER" id="PTHR33169">
    <property type="entry name" value="PADR-FAMILY TRANSCRIPTIONAL REGULATOR"/>
    <property type="match status" value="1"/>
</dbReference>
<dbReference type="InterPro" id="IPR036388">
    <property type="entry name" value="WH-like_DNA-bd_sf"/>
</dbReference>
<dbReference type="Pfam" id="PF03551">
    <property type="entry name" value="PadR"/>
    <property type="match status" value="1"/>
</dbReference>
<dbReference type="EMBL" id="PIQH01000002">
    <property type="protein sequence ID" value="RUO80935.1"/>
    <property type="molecule type" value="Genomic_DNA"/>
</dbReference>
<dbReference type="OrthoDB" id="3186544at2"/>
<name>A0A432ZSN3_9GAMM</name>
<sequence>MNLSKDLMAASSAPLILAILADGESYGYEIVQRVAELSGGKLHWTDGMMYPLLHRLEKQGYLAAVWRVAETGRKRKYYALTDAGKGVISEQQKQWQVVNNALNNAWRSTDNMIGTGGSNDGFQPA</sequence>
<feature type="domain" description="Transcription regulator PadR N-terminal" evidence="1">
    <location>
        <begin position="16"/>
        <end position="88"/>
    </location>
</feature>
<dbReference type="InterPro" id="IPR005149">
    <property type="entry name" value="Tscrpt_reg_PadR_N"/>
</dbReference>
<dbReference type="Proteomes" id="UP000287996">
    <property type="component" value="Unassembled WGS sequence"/>
</dbReference>
<evidence type="ECO:0000313" key="2">
    <source>
        <dbReference type="EMBL" id="RUO80935.1"/>
    </source>
</evidence>
<dbReference type="SUPFAM" id="SSF46785">
    <property type="entry name" value="Winged helix' DNA-binding domain"/>
    <property type="match status" value="1"/>
</dbReference>
<dbReference type="Gene3D" id="1.10.10.10">
    <property type="entry name" value="Winged helix-like DNA-binding domain superfamily/Winged helix DNA-binding domain"/>
    <property type="match status" value="1"/>
</dbReference>
<evidence type="ECO:0000259" key="1">
    <source>
        <dbReference type="Pfam" id="PF03551"/>
    </source>
</evidence>
<dbReference type="InterPro" id="IPR036390">
    <property type="entry name" value="WH_DNA-bd_sf"/>
</dbReference>
<comment type="caution">
    <text evidence="2">The sequence shown here is derived from an EMBL/GenBank/DDBJ whole genome shotgun (WGS) entry which is preliminary data.</text>
</comment>
<protein>
    <submittedName>
        <fullName evidence="2">PadR family transcriptional regulator</fullName>
    </submittedName>
</protein>
<reference evidence="2 3" key="1">
    <citation type="journal article" date="2011" name="Front. Microbiol.">
        <title>Genomic signatures of strain selection and enhancement in Bacillus atrophaeus var. globigii, a historical biowarfare simulant.</title>
        <authorList>
            <person name="Gibbons H.S."/>
            <person name="Broomall S.M."/>
            <person name="McNew L.A."/>
            <person name="Daligault H."/>
            <person name="Chapman C."/>
            <person name="Bruce D."/>
            <person name="Karavis M."/>
            <person name="Krepps M."/>
            <person name="McGregor P.A."/>
            <person name="Hong C."/>
            <person name="Park K.H."/>
            <person name="Akmal A."/>
            <person name="Feldman A."/>
            <person name="Lin J.S."/>
            <person name="Chang W.E."/>
            <person name="Higgs B.W."/>
            <person name="Demirev P."/>
            <person name="Lindquist J."/>
            <person name="Liem A."/>
            <person name="Fochler E."/>
            <person name="Read T.D."/>
            <person name="Tapia R."/>
            <person name="Johnson S."/>
            <person name="Bishop-Lilly K.A."/>
            <person name="Detter C."/>
            <person name="Han C."/>
            <person name="Sozhamannan S."/>
            <person name="Rosenzweig C.N."/>
            <person name="Skowronski E.W."/>
        </authorList>
    </citation>
    <scope>NUCLEOTIDE SEQUENCE [LARGE SCALE GENOMIC DNA]</scope>
    <source>
        <strain evidence="2 3">CC-PW-9</strain>
    </source>
</reference>
<gene>
    <name evidence="2" type="ORF">CWI84_02135</name>
</gene>
<dbReference type="RefSeq" id="WP_126840941.1">
    <property type="nucleotide sequence ID" value="NZ_PIQH01000002.1"/>
</dbReference>
<keyword evidence="3" id="KW-1185">Reference proteome</keyword>
<dbReference type="PANTHER" id="PTHR33169:SF14">
    <property type="entry name" value="TRANSCRIPTIONAL REGULATOR RV3488"/>
    <property type="match status" value="1"/>
</dbReference>
<accession>A0A432ZSN3</accession>
<evidence type="ECO:0000313" key="3">
    <source>
        <dbReference type="Proteomes" id="UP000287996"/>
    </source>
</evidence>
<organism evidence="2 3">
    <name type="scientific">Idiomarina tyrosinivorans</name>
    <dbReference type="NCBI Taxonomy" id="1445662"/>
    <lineage>
        <taxon>Bacteria</taxon>
        <taxon>Pseudomonadati</taxon>
        <taxon>Pseudomonadota</taxon>
        <taxon>Gammaproteobacteria</taxon>
        <taxon>Alteromonadales</taxon>
        <taxon>Idiomarinaceae</taxon>
        <taxon>Idiomarina</taxon>
    </lineage>
</organism>
<dbReference type="AlphaFoldDB" id="A0A432ZSN3"/>
<dbReference type="InterPro" id="IPR052509">
    <property type="entry name" value="Metal_resp_DNA-bind_regulator"/>
</dbReference>